<dbReference type="EMBL" id="ML210205">
    <property type="protein sequence ID" value="TFK24154.1"/>
    <property type="molecule type" value="Genomic_DNA"/>
</dbReference>
<dbReference type="STRING" id="230819.A0A5C3KUP2"/>
<dbReference type="Pfam" id="PF00857">
    <property type="entry name" value="Isochorismatase"/>
    <property type="match status" value="1"/>
</dbReference>
<proteinExistence type="inferred from homology"/>
<reference evidence="3 4" key="1">
    <citation type="journal article" date="2019" name="Nat. Ecol. Evol.">
        <title>Megaphylogeny resolves global patterns of mushroom evolution.</title>
        <authorList>
            <person name="Varga T."/>
            <person name="Krizsan K."/>
            <person name="Foldi C."/>
            <person name="Dima B."/>
            <person name="Sanchez-Garcia M."/>
            <person name="Sanchez-Ramirez S."/>
            <person name="Szollosi G.J."/>
            <person name="Szarkandi J.G."/>
            <person name="Papp V."/>
            <person name="Albert L."/>
            <person name="Andreopoulos W."/>
            <person name="Angelini C."/>
            <person name="Antonin V."/>
            <person name="Barry K.W."/>
            <person name="Bougher N.L."/>
            <person name="Buchanan P."/>
            <person name="Buyck B."/>
            <person name="Bense V."/>
            <person name="Catcheside P."/>
            <person name="Chovatia M."/>
            <person name="Cooper J."/>
            <person name="Damon W."/>
            <person name="Desjardin D."/>
            <person name="Finy P."/>
            <person name="Geml J."/>
            <person name="Haridas S."/>
            <person name="Hughes K."/>
            <person name="Justo A."/>
            <person name="Karasinski D."/>
            <person name="Kautmanova I."/>
            <person name="Kiss B."/>
            <person name="Kocsube S."/>
            <person name="Kotiranta H."/>
            <person name="LaButti K.M."/>
            <person name="Lechner B.E."/>
            <person name="Liimatainen K."/>
            <person name="Lipzen A."/>
            <person name="Lukacs Z."/>
            <person name="Mihaltcheva S."/>
            <person name="Morgado L.N."/>
            <person name="Niskanen T."/>
            <person name="Noordeloos M.E."/>
            <person name="Ohm R.A."/>
            <person name="Ortiz-Santana B."/>
            <person name="Ovrebo C."/>
            <person name="Racz N."/>
            <person name="Riley R."/>
            <person name="Savchenko A."/>
            <person name="Shiryaev A."/>
            <person name="Soop K."/>
            <person name="Spirin V."/>
            <person name="Szebenyi C."/>
            <person name="Tomsovsky M."/>
            <person name="Tulloss R.E."/>
            <person name="Uehling J."/>
            <person name="Grigoriev I.V."/>
            <person name="Vagvolgyi C."/>
            <person name="Papp T."/>
            <person name="Martin F.M."/>
            <person name="Miettinen O."/>
            <person name="Hibbett D.S."/>
            <person name="Nagy L.G."/>
        </authorList>
    </citation>
    <scope>NUCLEOTIDE SEQUENCE [LARGE SCALE GENOMIC DNA]</scope>
    <source>
        <strain evidence="3 4">CBS 121175</strain>
    </source>
</reference>
<evidence type="ECO:0000256" key="1">
    <source>
        <dbReference type="ARBA" id="ARBA00006336"/>
    </source>
</evidence>
<organism evidence="3 4">
    <name type="scientific">Coprinopsis marcescibilis</name>
    <name type="common">Agaric fungus</name>
    <name type="synonym">Psathyrella marcescibilis</name>
    <dbReference type="NCBI Taxonomy" id="230819"/>
    <lineage>
        <taxon>Eukaryota</taxon>
        <taxon>Fungi</taxon>
        <taxon>Dikarya</taxon>
        <taxon>Basidiomycota</taxon>
        <taxon>Agaricomycotina</taxon>
        <taxon>Agaricomycetes</taxon>
        <taxon>Agaricomycetidae</taxon>
        <taxon>Agaricales</taxon>
        <taxon>Agaricineae</taxon>
        <taxon>Psathyrellaceae</taxon>
        <taxon>Coprinopsis</taxon>
    </lineage>
</organism>
<dbReference type="SUPFAM" id="SSF52499">
    <property type="entry name" value="Isochorismatase-like hydrolases"/>
    <property type="match status" value="1"/>
</dbReference>
<feature type="domain" description="Isochorismatase-like" evidence="2">
    <location>
        <begin position="16"/>
        <end position="167"/>
    </location>
</feature>
<dbReference type="Proteomes" id="UP000307440">
    <property type="component" value="Unassembled WGS sequence"/>
</dbReference>
<evidence type="ECO:0000259" key="2">
    <source>
        <dbReference type="Pfam" id="PF00857"/>
    </source>
</evidence>
<dbReference type="Gene3D" id="3.40.50.850">
    <property type="entry name" value="Isochorismatase-like"/>
    <property type="match status" value="1"/>
</dbReference>
<dbReference type="InterPro" id="IPR000868">
    <property type="entry name" value="Isochorismatase-like_dom"/>
</dbReference>
<dbReference type="AlphaFoldDB" id="A0A5C3KUP2"/>
<dbReference type="InterPro" id="IPR053152">
    <property type="entry name" value="Hydrolase_YcaC-like"/>
</dbReference>
<dbReference type="InterPro" id="IPR036380">
    <property type="entry name" value="Isochorismatase-like_sf"/>
</dbReference>
<name>A0A5C3KUP2_COPMA</name>
<comment type="similarity">
    <text evidence="1">Belongs to the isochorismatase family.</text>
</comment>
<protein>
    <submittedName>
        <fullName evidence="3">YcaC protein</fullName>
    </submittedName>
</protein>
<dbReference type="PANTHER" id="PTHR43559">
    <property type="entry name" value="HYDROLASE YCAC-RELATED"/>
    <property type="match status" value="1"/>
</dbReference>
<dbReference type="OrthoDB" id="245563at2759"/>
<sequence length="222" mass="23968">MTPHGPKYVRLDIEKAALLIVDHQIGLLQLVRDYSPEEFRNNVFAHAALGKAFNLPTVITTSTETGPNGPVPQEILDLLPEATVVHRSGEINAWDSPEFRAAVRATGKTQFIIAGIVTEVCAAFVALSLVEEGYEVFANDDASGTFTRRGADAANDRMRAAGVQVLSMFAIIGEVARDWRNPAFAQVLPLVDKYIPSASWLFRSHAAAQAEAKPALASEIAA</sequence>
<dbReference type="PANTHER" id="PTHR43559:SF3">
    <property type="entry name" value="HYDROLASE YCAC-RELATED"/>
    <property type="match status" value="1"/>
</dbReference>
<evidence type="ECO:0000313" key="3">
    <source>
        <dbReference type="EMBL" id="TFK24154.1"/>
    </source>
</evidence>
<gene>
    <name evidence="3" type="ORF">FA15DRAFT_592930</name>
</gene>
<evidence type="ECO:0000313" key="4">
    <source>
        <dbReference type="Proteomes" id="UP000307440"/>
    </source>
</evidence>
<keyword evidence="4" id="KW-1185">Reference proteome</keyword>
<accession>A0A5C3KUP2</accession>